<dbReference type="InParanoid" id="A0A6C2YLW6"/>
<dbReference type="InterPro" id="IPR001626">
    <property type="entry name" value="ABC_TroCD"/>
</dbReference>
<feature type="transmembrane region" description="Helical" evidence="9">
    <location>
        <begin position="168"/>
        <end position="187"/>
    </location>
</feature>
<feature type="transmembrane region" description="Helical" evidence="9">
    <location>
        <begin position="6"/>
        <end position="29"/>
    </location>
</feature>
<dbReference type="FunCoup" id="A0A6C2YLW6">
    <property type="interactions" value="269"/>
</dbReference>
<dbReference type="Gene3D" id="1.10.3470.10">
    <property type="entry name" value="ABC transporter involved in vitamin B12 uptake, BtuC"/>
    <property type="match status" value="1"/>
</dbReference>
<evidence type="ECO:0000256" key="7">
    <source>
        <dbReference type="ARBA" id="ARBA00023136"/>
    </source>
</evidence>
<feature type="transmembrane region" description="Helical" evidence="9">
    <location>
        <begin position="251"/>
        <end position="270"/>
    </location>
</feature>
<proteinExistence type="inferred from homology"/>
<feature type="transmembrane region" description="Helical" evidence="9">
    <location>
        <begin position="131"/>
        <end position="156"/>
    </location>
</feature>
<comment type="subcellular location">
    <subcellularLocation>
        <location evidence="1 8">Cell membrane</location>
        <topology evidence="1 8">Multi-pass membrane protein</topology>
    </subcellularLocation>
</comment>
<gene>
    <name evidence="10" type="ORF">GMBLW1_15960</name>
</gene>
<name>A0A6C2YLW6_9BACT</name>
<dbReference type="PANTHER" id="PTHR30477">
    <property type="entry name" value="ABC-TRANSPORTER METAL-BINDING PROTEIN"/>
    <property type="match status" value="1"/>
</dbReference>
<evidence type="ECO:0000256" key="8">
    <source>
        <dbReference type="RuleBase" id="RU003943"/>
    </source>
</evidence>
<keyword evidence="4" id="KW-1003">Cell membrane</keyword>
<evidence type="ECO:0000256" key="3">
    <source>
        <dbReference type="ARBA" id="ARBA00022448"/>
    </source>
</evidence>
<evidence type="ECO:0000256" key="5">
    <source>
        <dbReference type="ARBA" id="ARBA00022692"/>
    </source>
</evidence>
<evidence type="ECO:0000256" key="9">
    <source>
        <dbReference type="SAM" id="Phobius"/>
    </source>
</evidence>
<dbReference type="GO" id="GO:0043190">
    <property type="term" value="C:ATP-binding cassette (ABC) transporter complex"/>
    <property type="evidence" value="ECO:0007669"/>
    <property type="project" value="InterPro"/>
</dbReference>
<dbReference type="Proteomes" id="UP000464378">
    <property type="component" value="Chromosome"/>
</dbReference>
<keyword evidence="7 9" id="KW-0472">Membrane</keyword>
<feature type="transmembrane region" description="Helical" evidence="9">
    <location>
        <begin position="193"/>
        <end position="212"/>
    </location>
</feature>
<feature type="transmembrane region" description="Helical" evidence="9">
    <location>
        <begin position="92"/>
        <end position="111"/>
    </location>
</feature>
<dbReference type="EMBL" id="LR593887">
    <property type="protein sequence ID" value="VTS01178.1"/>
    <property type="molecule type" value="Genomic_DNA"/>
</dbReference>
<dbReference type="GO" id="GO:0010043">
    <property type="term" value="P:response to zinc ion"/>
    <property type="evidence" value="ECO:0007669"/>
    <property type="project" value="TreeGrafter"/>
</dbReference>
<protein>
    <submittedName>
        <fullName evidence="10">Uncharacterized protein</fullName>
    </submittedName>
</protein>
<keyword evidence="5 8" id="KW-0812">Transmembrane</keyword>
<comment type="similarity">
    <text evidence="2 8">Belongs to the ABC-3 integral membrane protein family.</text>
</comment>
<dbReference type="AlphaFoldDB" id="A0A6C2YLW6"/>
<sequence length="296" mass="30497">MWEYNTRIVLLGVSLLGAAAGLVGGFAVLRKQALFGDAVAHASLPGLCIGALLAGERAFLPMLLGAILSGLAGVGVLTLLRKHTRVRPDAAIGLVLSVFFGVGVSLVSVVQRTDAIGGNAGIESFLLGKTAGMIAADVIQIGIVASLAMLIISVRFADFRLVSFDPDYARVIGLPVAWLDALLLGLMVLTVVIGLPAVGVVLIAALLILPAASMRFWTDQLPTLLIGSAILGAATGCAGAILSASGPDLPTGPIVTLVGTAGFVISLLFGRRRGVVVTWWKRRQLRRQSAGGESTC</sequence>
<evidence type="ECO:0000256" key="2">
    <source>
        <dbReference type="ARBA" id="ARBA00008034"/>
    </source>
</evidence>
<evidence type="ECO:0000256" key="4">
    <source>
        <dbReference type="ARBA" id="ARBA00022475"/>
    </source>
</evidence>
<dbReference type="SUPFAM" id="SSF81345">
    <property type="entry name" value="ABC transporter involved in vitamin B12 uptake, BtuC"/>
    <property type="match status" value="1"/>
</dbReference>
<dbReference type="KEGG" id="tim:GMBLW1_15960"/>
<evidence type="ECO:0000313" key="11">
    <source>
        <dbReference type="Proteomes" id="UP000464378"/>
    </source>
</evidence>
<dbReference type="PANTHER" id="PTHR30477:SF3">
    <property type="entry name" value="METAL TRANSPORT SYSTEM MEMBRANE PROTEIN CT_069-RELATED"/>
    <property type="match status" value="1"/>
</dbReference>
<evidence type="ECO:0000313" key="10">
    <source>
        <dbReference type="EMBL" id="VIP02364.1"/>
    </source>
</evidence>
<accession>A0A6C2YLW6</accession>
<evidence type="ECO:0000256" key="6">
    <source>
        <dbReference type="ARBA" id="ARBA00022989"/>
    </source>
</evidence>
<feature type="transmembrane region" description="Helical" evidence="9">
    <location>
        <begin position="224"/>
        <end position="245"/>
    </location>
</feature>
<dbReference type="Pfam" id="PF00950">
    <property type="entry name" value="ABC-3"/>
    <property type="match status" value="1"/>
</dbReference>
<reference evidence="10" key="1">
    <citation type="submission" date="2019-04" db="EMBL/GenBank/DDBJ databases">
        <authorList>
            <consortium name="Science for Life Laboratories"/>
        </authorList>
    </citation>
    <scope>NUCLEOTIDE SEQUENCE</scope>
    <source>
        <strain evidence="10">MBLW1</strain>
    </source>
</reference>
<evidence type="ECO:0000256" key="1">
    <source>
        <dbReference type="ARBA" id="ARBA00004651"/>
    </source>
</evidence>
<dbReference type="GO" id="GO:0055085">
    <property type="term" value="P:transmembrane transport"/>
    <property type="evidence" value="ECO:0007669"/>
    <property type="project" value="InterPro"/>
</dbReference>
<keyword evidence="11" id="KW-1185">Reference proteome</keyword>
<dbReference type="CDD" id="cd06550">
    <property type="entry name" value="TM_ABC_iron-siderophores_like"/>
    <property type="match status" value="1"/>
</dbReference>
<organism evidence="10">
    <name type="scientific">Tuwongella immobilis</name>
    <dbReference type="NCBI Taxonomy" id="692036"/>
    <lineage>
        <taxon>Bacteria</taxon>
        <taxon>Pseudomonadati</taxon>
        <taxon>Planctomycetota</taxon>
        <taxon>Planctomycetia</taxon>
        <taxon>Gemmatales</taxon>
        <taxon>Gemmataceae</taxon>
        <taxon>Tuwongella</taxon>
    </lineage>
</organism>
<dbReference type="InterPro" id="IPR037294">
    <property type="entry name" value="ABC_BtuC-like"/>
</dbReference>
<keyword evidence="6 9" id="KW-1133">Transmembrane helix</keyword>
<feature type="transmembrane region" description="Helical" evidence="9">
    <location>
        <begin position="59"/>
        <end position="80"/>
    </location>
</feature>
<dbReference type="EMBL" id="LR586016">
    <property type="protein sequence ID" value="VIP02364.1"/>
    <property type="molecule type" value="Genomic_DNA"/>
</dbReference>
<keyword evidence="3 8" id="KW-0813">Transport</keyword>